<comment type="caution">
    <text evidence="4">The sequence shown here is derived from an EMBL/GenBank/DDBJ whole genome shotgun (WGS) entry which is preliminary data.</text>
</comment>
<feature type="region of interest" description="Disordered" evidence="3">
    <location>
        <begin position="124"/>
        <end position="144"/>
    </location>
</feature>
<evidence type="ECO:0000313" key="5">
    <source>
        <dbReference type="Proteomes" id="UP001341840"/>
    </source>
</evidence>
<dbReference type="PANTHER" id="PTHR32295">
    <property type="entry name" value="IQ-DOMAIN 5-RELATED"/>
    <property type="match status" value="1"/>
</dbReference>
<keyword evidence="5" id="KW-1185">Reference proteome</keyword>
<feature type="compositionally biased region" description="Polar residues" evidence="3">
    <location>
        <begin position="453"/>
        <end position="480"/>
    </location>
</feature>
<dbReference type="SMART" id="SM00015">
    <property type="entry name" value="IQ"/>
    <property type="match status" value="2"/>
</dbReference>
<organism evidence="4 5">
    <name type="scientific">Stylosanthes scabra</name>
    <dbReference type="NCBI Taxonomy" id="79078"/>
    <lineage>
        <taxon>Eukaryota</taxon>
        <taxon>Viridiplantae</taxon>
        <taxon>Streptophyta</taxon>
        <taxon>Embryophyta</taxon>
        <taxon>Tracheophyta</taxon>
        <taxon>Spermatophyta</taxon>
        <taxon>Magnoliopsida</taxon>
        <taxon>eudicotyledons</taxon>
        <taxon>Gunneridae</taxon>
        <taxon>Pentapetalae</taxon>
        <taxon>rosids</taxon>
        <taxon>fabids</taxon>
        <taxon>Fabales</taxon>
        <taxon>Fabaceae</taxon>
        <taxon>Papilionoideae</taxon>
        <taxon>50 kb inversion clade</taxon>
        <taxon>dalbergioids sensu lato</taxon>
        <taxon>Dalbergieae</taxon>
        <taxon>Pterocarpus clade</taxon>
        <taxon>Stylosanthes</taxon>
    </lineage>
</organism>
<feature type="compositionally biased region" description="Polar residues" evidence="3">
    <location>
        <begin position="127"/>
        <end position="143"/>
    </location>
</feature>
<gene>
    <name evidence="4" type="primary">IQD6_1</name>
    <name evidence="4" type="ORF">PIB30_007329</name>
</gene>
<name>A0ABU6X638_9FABA</name>
<feature type="compositionally biased region" description="Low complexity" evidence="3">
    <location>
        <begin position="443"/>
        <end position="452"/>
    </location>
</feature>
<dbReference type="EMBL" id="JASCZI010211464">
    <property type="protein sequence ID" value="MED6192155.1"/>
    <property type="molecule type" value="Genomic_DNA"/>
</dbReference>
<feature type="compositionally biased region" description="Basic and acidic residues" evidence="3">
    <location>
        <begin position="343"/>
        <end position="353"/>
    </location>
</feature>
<feature type="region of interest" description="Disordered" evidence="3">
    <location>
        <begin position="343"/>
        <end position="480"/>
    </location>
</feature>
<accession>A0ABU6X638</accession>
<sequence length="528" mass="59270">MGSNAKSKGRNSGAKLKHQTLFVRFTFFEFQNLVTSSHHTTHHTLPFLFSLSNIIAFIPSEVVTELNPISITSTTMGASGKWVKAFIGLKKPSDKDQLNHNHGNKSNKKWRLWRTSSADMSSWKPFKSTTTHKPASQCSDSPPASSKAFTAAMAAVVRAPPKDFKLVRQEWAAIRIQTAFRGFLARRALRALKGVVRIQALVRGRQVRKQAAVTLRCMQALVRVQARVRARRVRMSIEGQAVQEMLNQRRSKADLLKQAEEGWCDSRGTLQDVKAKLQLRQQGAFKRERAIAYSLAQKQWRSTPCSSSRANPSLKNIDFDKSNWGWSWLERWMAAKPWESRLMEESQAEKNSDKITPPPTKKSVDSFGANSKPLEPSSMVKVKKNNVTTRVSARPPQIIGQATRSSSSPSSEFRYDESSASSSMCTSTTPVSGNTCDRIEEGSNNNHSSNSNRPNYMNLTKSTKAKQRNSSNQVYNRAQRQQSMDEFQFLKRVPVLSNLDAKSTADSDDPSINFSRPLNLDKSSVKPR</sequence>
<dbReference type="Proteomes" id="UP001341840">
    <property type="component" value="Unassembled WGS sequence"/>
</dbReference>
<dbReference type="InterPro" id="IPR000048">
    <property type="entry name" value="IQ_motif_EF-hand-BS"/>
</dbReference>
<dbReference type="CDD" id="cd23767">
    <property type="entry name" value="IQCD"/>
    <property type="match status" value="1"/>
</dbReference>
<dbReference type="Pfam" id="PF00612">
    <property type="entry name" value="IQ"/>
    <property type="match status" value="2"/>
</dbReference>
<protein>
    <submittedName>
        <fullName evidence="4">IQ-domain, variant 2</fullName>
    </submittedName>
</protein>
<dbReference type="PANTHER" id="PTHR32295:SF95">
    <property type="entry name" value="PROTEIN IQ-DOMAIN 6"/>
    <property type="match status" value="1"/>
</dbReference>
<dbReference type="PROSITE" id="PS50096">
    <property type="entry name" value="IQ"/>
    <property type="match status" value="2"/>
</dbReference>
<reference evidence="4 5" key="1">
    <citation type="journal article" date="2023" name="Plants (Basel)">
        <title>Bridging the Gap: Combining Genomics and Transcriptomics Approaches to Understand Stylosanthes scabra, an Orphan Legume from the Brazilian Caatinga.</title>
        <authorList>
            <person name="Ferreira-Neto J.R.C."/>
            <person name="da Silva M.D."/>
            <person name="Binneck E."/>
            <person name="de Melo N.F."/>
            <person name="da Silva R.H."/>
            <person name="de Melo A.L.T.M."/>
            <person name="Pandolfi V."/>
            <person name="Bustamante F.O."/>
            <person name="Brasileiro-Vidal A.C."/>
            <person name="Benko-Iseppon A.M."/>
        </authorList>
    </citation>
    <scope>NUCLEOTIDE SEQUENCE [LARGE SCALE GENOMIC DNA]</scope>
    <source>
        <tissue evidence="4">Leaves</tissue>
    </source>
</reference>
<keyword evidence="1" id="KW-0112">Calmodulin-binding</keyword>
<evidence type="ECO:0000256" key="2">
    <source>
        <dbReference type="ARBA" id="ARBA00024341"/>
    </source>
</evidence>
<comment type="similarity">
    <text evidence="2">Belongs to the IQD family.</text>
</comment>
<evidence type="ECO:0000313" key="4">
    <source>
        <dbReference type="EMBL" id="MED6192155.1"/>
    </source>
</evidence>
<evidence type="ECO:0000256" key="1">
    <source>
        <dbReference type="ARBA" id="ARBA00022860"/>
    </source>
</evidence>
<proteinExistence type="inferred from homology"/>
<evidence type="ECO:0000256" key="3">
    <source>
        <dbReference type="SAM" id="MobiDB-lite"/>
    </source>
</evidence>
<feature type="compositionally biased region" description="Low complexity" evidence="3">
    <location>
        <begin position="405"/>
        <end position="429"/>
    </location>
</feature>
<feature type="region of interest" description="Disordered" evidence="3">
    <location>
        <begin position="501"/>
        <end position="528"/>
    </location>
</feature>